<name>A0A078B974_STYLE</name>
<dbReference type="InParanoid" id="A0A078B974"/>
<dbReference type="EMBL" id="CCKQ01018928">
    <property type="protein sequence ID" value="CDW90929.1"/>
    <property type="molecule type" value="Genomic_DNA"/>
</dbReference>
<feature type="compositionally biased region" description="Basic and acidic residues" evidence="1">
    <location>
        <begin position="83"/>
        <end position="111"/>
    </location>
</feature>
<evidence type="ECO:0000313" key="2">
    <source>
        <dbReference type="EMBL" id="CDW90929.1"/>
    </source>
</evidence>
<dbReference type="AlphaFoldDB" id="A0A078B974"/>
<feature type="region of interest" description="Disordered" evidence="1">
    <location>
        <begin position="79"/>
        <end position="117"/>
    </location>
</feature>
<evidence type="ECO:0000313" key="3">
    <source>
        <dbReference type="Proteomes" id="UP000039865"/>
    </source>
</evidence>
<protein>
    <submittedName>
        <fullName evidence="2">Uncharacterized protein</fullName>
    </submittedName>
</protein>
<accession>A0A078B974</accession>
<organism evidence="2 3">
    <name type="scientific">Stylonychia lemnae</name>
    <name type="common">Ciliate</name>
    <dbReference type="NCBI Taxonomy" id="5949"/>
    <lineage>
        <taxon>Eukaryota</taxon>
        <taxon>Sar</taxon>
        <taxon>Alveolata</taxon>
        <taxon>Ciliophora</taxon>
        <taxon>Intramacronucleata</taxon>
        <taxon>Spirotrichea</taxon>
        <taxon>Stichotrichia</taxon>
        <taxon>Sporadotrichida</taxon>
        <taxon>Oxytrichidae</taxon>
        <taxon>Stylonychinae</taxon>
        <taxon>Stylonychia</taxon>
    </lineage>
</organism>
<dbReference type="Proteomes" id="UP000039865">
    <property type="component" value="Unassembled WGS sequence"/>
</dbReference>
<gene>
    <name evidence="2" type="primary">Contig5740.g262</name>
    <name evidence="2" type="ORF">STYLEM_20077</name>
</gene>
<sequence>METQKVGEPKKLFKYYLDQQIQLRENRPLFFRRTLRWRSNSREYGYPFSKKGILRGYLKYGILGYMGWYYFRQALTPSHHGHGHEDHGHGHGADHGHATEHHDNSHNDSHGHKEKHH</sequence>
<proteinExistence type="predicted"/>
<keyword evidence="3" id="KW-1185">Reference proteome</keyword>
<evidence type="ECO:0000256" key="1">
    <source>
        <dbReference type="SAM" id="MobiDB-lite"/>
    </source>
</evidence>
<reference evidence="2 3" key="1">
    <citation type="submission" date="2014-06" db="EMBL/GenBank/DDBJ databases">
        <authorList>
            <person name="Swart Estienne"/>
        </authorList>
    </citation>
    <scope>NUCLEOTIDE SEQUENCE [LARGE SCALE GENOMIC DNA]</scope>
    <source>
        <strain evidence="2 3">130c</strain>
    </source>
</reference>